<dbReference type="CDD" id="cd01647">
    <property type="entry name" value="RT_LTR"/>
    <property type="match status" value="1"/>
</dbReference>
<protein>
    <submittedName>
        <fullName evidence="4">Reverse transcriptase domain-containing protein</fullName>
    </submittedName>
</protein>
<evidence type="ECO:0000313" key="4">
    <source>
        <dbReference type="EMBL" id="GJS62966.1"/>
    </source>
</evidence>
<dbReference type="PANTHER" id="PTHR24559">
    <property type="entry name" value="TRANSPOSON TY3-I GAG-POL POLYPROTEIN"/>
    <property type="match status" value="1"/>
</dbReference>
<evidence type="ECO:0000313" key="5">
    <source>
        <dbReference type="Proteomes" id="UP001151760"/>
    </source>
</evidence>
<feature type="domain" description="Integrase zinc-binding" evidence="3">
    <location>
        <begin position="233"/>
        <end position="285"/>
    </location>
</feature>
<accession>A0ABQ4XCH0</accession>
<evidence type="ECO:0000259" key="3">
    <source>
        <dbReference type="Pfam" id="PF17921"/>
    </source>
</evidence>
<keyword evidence="4" id="KW-0548">Nucleotidyltransferase</keyword>
<keyword evidence="4" id="KW-0695">RNA-directed DNA polymerase</keyword>
<dbReference type="Gene3D" id="3.10.10.10">
    <property type="entry name" value="HIV Type 1 Reverse Transcriptase, subunit A, domain 1"/>
    <property type="match status" value="1"/>
</dbReference>
<dbReference type="SUPFAM" id="SSF53098">
    <property type="entry name" value="Ribonuclease H-like"/>
    <property type="match status" value="1"/>
</dbReference>
<sequence length="768" mass="88220">MLYADALIVTELMCLELNNLTVKNRYPLSRIDDLFDQLQGSRVYSKIDLRSGYHQLRVREEDIPKKAFRTRYGHYEFPGKAYGLDYSAIVFMDLMNRVCKPYLERFVIVFIDNILIYSKSRKEHEGHLRLILKLHKEEELYAKFSKWLGAVLMQREKVIAFASRQLKVHEKNYTTHDLELGAVVFALKMWRHYLYGKKRTSSEDFHGMINKLEPRANETLCLNNQSWIPCFGELRALIMHESHKPKYSIHPGSDKMYQDLKKLYWWPNIKAEIATYVSNCLTCAKYLGEVVRGPGVPVSIISDRDGKFTSHFLKTLNKALGTRLDMSTTYHPQTNGQITIPALRLPGVDHLSAGLKLEIVSSLAHRLSTRRPRRSFKSRAKLKKCMAEEPLAIPLDEIQVDDKLNFIEEPIEIMDREVKRLKQSRIPIVKVHWNSRRGPEFTWEREDQMQNKYPHLFPNSASVVMAISVILISSDSSEDSMGTPAGRVILFESDPSEDPSSDHIPPLPAISPFLSLDDDTTDSDTPDTPPSPTHGTPFTEITASTQRSPIIPRRRVMILSPGQPIHHGRPYHYHLNGPVHMKTARKRVGLLPTHRLAVRHSADHSSSDSSSEATMIVAVLLETSICIAWGIDSYWLQHYLLTSRRALKTKHISSSIVQYKRVEITSQNRKRTRRSKAWKWKTSYGVQYSASGKMGTEAAVEAIGILAILAKTRHAKAHREGLLENIERNHLINANLVYFWEDDKDTFNKNMKGLHSKWFNTYDVVRTT</sequence>
<keyword evidence="4" id="KW-0808">Transferase</keyword>
<reference evidence="4" key="1">
    <citation type="journal article" date="2022" name="Int. J. Mol. Sci.">
        <title>Draft Genome of Tanacetum Coccineum: Genomic Comparison of Closely Related Tanacetum-Family Plants.</title>
        <authorList>
            <person name="Yamashiro T."/>
            <person name="Shiraishi A."/>
            <person name="Nakayama K."/>
            <person name="Satake H."/>
        </authorList>
    </citation>
    <scope>NUCLEOTIDE SEQUENCE</scope>
</reference>
<dbReference type="InterPro" id="IPR043502">
    <property type="entry name" value="DNA/RNA_pol_sf"/>
</dbReference>
<dbReference type="InterPro" id="IPR012337">
    <property type="entry name" value="RNaseH-like_sf"/>
</dbReference>
<dbReference type="SUPFAM" id="SSF56672">
    <property type="entry name" value="DNA/RNA polymerases"/>
    <property type="match status" value="1"/>
</dbReference>
<feature type="region of interest" description="Disordered" evidence="1">
    <location>
        <begin position="490"/>
        <end position="546"/>
    </location>
</feature>
<gene>
    <name evidence="4" type="ORF">Tco_0677530</name>
</gene>
<name>A0ABQ4XCH0_9ASTR</name>
<dbReference type="Pfam" id="PF17921">
    <property type="entry name" value="Integrase_H2C2"/>
    <property type="match status" value="1"/>
</dbReference>
<reference evidence="4" key="2">
    <citation type="submission" date="2022-01" db="EMBL/GenBank/DDBJ databases">
        <authorList>
            <person name="Yamashiro T."/>
            <person name="Shiraishi A."/>
            <person name="Satake H."/>
            <person name="Nakayama K."/>
        </authorList>
    </citation>
    <scope>NUCLEOTIDE SEQUENCE</scope>
</reference>
<keyword evidence="5" id="KW-1185">Reference proteome</keyword>
<feature type="compositionally biased region" description="Acidic residues" evidence="1">
    <location>
        <begin position="516"/>
        <end position="525"/>
    </location>
</feature>
<evidence type="ECO:0000259" key="2">
    <source>
        <dbReference type="Pfam" id="PF00078"/>
    </source>
</evidence>
<dbReference type="InterPro" id="IPR000477">
    <property type="entry name" value="RT_dom"/>
</dbReference>
<dbReference type="InterPro" id="IPR043128">
    <property type="entry name" value="Rev_trsase/Diguanyl_cyclase"/>
</dbReference>
<feature type="domain" description="Reverse transcriptase" evidence="2">
    <location>
        <begin position="14"/>
        <end position="147"/>
    </location>
</feature>
<dbReference type="GO" id="GO:0003964">
    <property type="term" value="F:RNA-directed DNA polymerase activity"/>
    <property type="evidence" value="ECO:0007669"/>
    <property type="project" value="UniProtKB-KW"/>
</dbReference>
<dbReference type="Pfam" id="PF00078">
    <property type="entry name" value="RVT_1"/>
    <property type="match status" value="1"/>
</dbReference>
<dbReference type="Proteomes" id="UP001151760">
    <property type="component" value="Unassembled WGS sequence"/>
</dbReference>
<proteinExistence type="predicted"/>
<evidence type="ECO:0000256" key="1">
    <source>
        <dbReference type="SAM" id="MobiDB-lite"/>
    </source>
</evidence>
<dbReference type="InterPro" id="IPR041588">
    <property type="entry name" value="Integrase_H2C2"/>
</dbReference>
<dbReference type="Gene3D" id="1.10.340.70">
    <property type="match status" value="1"/>
</dbReference>
<comment type="caution">
    <text evidence="4">The sequence shown here is derived from an EMBL/GenBank/DDBJ whole genome shotgun (WGS) entry which is preliminary data.</text>
</comment>
<dbReference type="InterPro" id="IPR053134">
    <property type="entry name" value="RNA-dir_DNA_polymerase"/>
</dbReference>
<organism evidence="4 5">
    <name type="scientific">Tanacetum coccineum</name>
    <dbReference type="NCBI Taxonomy" id="301880"/>
    <lineage>
        <taxon>Eukaryota</taxon>
        <taxon>Viridiplantae</taxon>
        <taxon>Streptophyta</taxon>
        <taxon>Embryophyta</taxon>
        <taxon>Tracheophyta</taxon>
        <taxon>Spermatophyta</taxon>
        <taxon>Magnoliopsida</taxon>
        <taxon>eudicotyledons</taxon>
        <taxon>Gunneridae</taxon>
        <taxon>Pentapetalae</taxon>
        <taxon>asterids</taxon>
        <taxon>campanulids</taxon>
        <taxon>Asterales</taxon>
        <taxon>Asteraceae</taxon>
        <taxon>Asteroideae</taxon>
        <taxon>Anthemideae</taxon>
        <taxon>Anthemidinae</taxon>
        <taxon>Tanacetum</taxon>
    </lineage>
</organism>
<dbReference type="EMBL" id="BQNB010009397">
    <property type="protein sequence ID" value="GJS62966.1"/>
    <property type="molecule type" value="Genomic_DNA"/>
</dbReference>
<dbReference type="PANTHER" id="PTHR24559:SF427">
    <property type="entry name" value="RNA-DIRECTED DNA POLYMERASE"/>
    <property type="match status" value="1"/>
</dbReference>
<dbReference type="Gene3D" id="3.30.70.270">
    <property type="match status" value="1"/>
</dbReference>